<dbReference type="SUPFAM" id="SSF47413">
    <property type="entry name" value="lambda repressor-like DNA-binding domains"/>
    <property type="match status" value="1"/>
</dbReference>
<evidence type="ECO:0000313" key="4">
    <source>
        <dbReference type="EMBL" id="BAG07740.1"/>
    </source>
</evidence>
<evidence type="ECO:0000256" key="2">
    <source>
        <dbReference type="SAM" id="Phobius"/>
    </source>
</evidence>
<evidence type="ECO:0000256" key="1">
    <source>
        <dbReference type="ARBA" id="ARBA00023125"/>
    </source>
</evidence>
<dbReference type="Pfam" id="PF01381">
    <property type="entry name" value="HTH_3"/>
    <property type="match status" value="1"/>
</dbReference>
<dbReference type="PANTHER" id="PTHR46558:SF3">
    <property type="entry name" value="TRANSCRIPTIONAL REGULATOR"/>
    <property type="match status" value="1"/>
</dbReference>
<feature type="transmembrane region" description="Helical" evidence="2">
    <location>
        <begin position="103"/>
        <end position="128"/>
    </location>
</feature>
<dbReference type="STRING" id="334413.FMG_0322"/>
<reference evidence="4 5" key="1">
    <citation type="journal article" date="2008" name="DNA Res.">
        <title>Complete genome sequence of Finegoldia magna, an anaerobic opportunistic pathogen.</title>
        <authorList>
            <person name="Goto T."/>
            <person name="Yamashita A."/>
            <person name="Hirakawa H."/>
            <person name="Matsutani M."/>
            <person name="Todo K."/>
            <person name="Ohshima K."/>
            <person name="Toh H."/>
            <person name="Miyamoto K."/>
            <person name="Kuhara S."/>
            <person name="Hattori M."/>
            <person name="Shimizu T."/>
            <person name="Akimoto S."/>
        </authorList>
    </citation>
    <scope>NUCLEOTIDE SEQUENCE [LARGE SCALE GENOMIC DNA]</scope>
    <source>
        <strain evidence="5">ATCC 29328 / DSM 20472 / WAL 2508</strain>
    </source>
</reference>
<feature type="domain" description="HTH cro/C1-type" evidence="3">
    <location>
        <begin position="8"/>
        <end position="62"/>
    </location>
</feature>
<keyword evidence="2" id="KW-0472">Membrane</keyword>
<dbReference type="CDD" id="cd00093">
    <property type="entry name" value="HTH_XRE"/>
    <property type="match status" value="1"/>
</dbReference>
<keyword evidence="5" id="KW-1185">Reference proteome</keyword>
<feature type="transmembrane region" description="Helical" evidence="2">
    <location>
        <begin position="148"/>
        <end position="167"/>
    </location>
</feature>
<keyword evidence="1" id="KW-0238">DNA-binding</keyword>
<sequence>MKMLNENIKSLRKQNGLSQEQLANEMHVVRQTVSKWERGLSVPDSDSLIKLSEILQTSVSVLLGENVEETEQSELDKISEKLEEINMQFFENKQKKIKVYRNIFIVIDALIVVVFLALLFMKSSYLQWDTTDSNTAVMKFILQSFEWGFVRIAPLLLVICTICAYVFNKKLKSMVV</sequence>
<dbReference type="SMART" id="SM00530">
    <property type="entry name" value="HTH_XRE"/>
    <property type="match status" value="1"/>
</dbReference>
<dbReference type="EMBL" id="AP008971">
    <property type="protein sequence ID" value="BAG07740.1"/>
    <property type="molecule type" value="Genomic_DNA"/>
</dbReference>
<dbReference type="Gene3D" id="1.10.260.40">
    <property type="entry name" value="lambda repressor-like DNA-binding domains"/>
    <property type="match status" value="1"/>
</dbReference>
<gene>
    <name evidence="4" type="ordered locus">FMG_0322</name>
</gene>
<dbReference type="PANTHER" id="PTHR46558">
    <property type="entry name" value="TRACRIPTIONAL REGULATORY PROTEIN-RELATED-RELATED"/>
    <property type="match status" value="1"/>
</dbReference>
<dbReference type="GO" id="GO:0003677">
    <property type="term" value="F:DNA binding"/>
    <property type="evidence" value="ECO:0007669"/>
    <property type="project" value="UniProtKB-KW"/>
</dbReference>
<dbReference type="AlphaFoldDB" id="B0S3W6"/>
<name>B0S3W6_FINM2</name>
<organism evidence="4 5">
    <name type="scientific">Finegoldia magna (strain ATCC 29328 / DSM 20472 / WAL 2508)</name>
    <name type="common">Peptostreptococcus magnus</name>
    <dbReference type="NCBI Taxonomy" id="334413"/>
    <lineage>
        <taxon>Bacteria</taxon>
        <taxon>Bacillati</taxon>
        <taxon>Bacillota</taxon>
        <taxon>Tissierellia</taxon>
        <taxon>Tissierellales</taxon>
        <taxon>Peptoniphilaceae</taxon>
        <taxon>Finegoldia</taxon>
    </lineage>
</organism>
<dbReference type="InterPro" id="IPR010982">
    <property type="entry name" value="Lambda_DNA-bd_dom_sf"/>
</dbReference>
<keyword evidence="2" id="KW-1133">Transmembrane helix</keyword>
<dbReference type="KEGG" id="fma:FMG_0322"/>
<accession>B0S3W6</accession>
<proteinExistence type="predicted"/>
<dbReference type="InterPro" id="IPR001387">
    <property type="entry name" value="Cro/C1-type_HTH"/>
</dbReference>
<dbReference type="Proteomes" id="UP000001319">
    <property type="component" value="Chromosome"/>
</dbReference>
<evidence type="ECO:0000259" key="3">
    <source>
        <dbReference type="PROSITE" id="PS50943"/>
    </source>
</evidence>
<dbReference type="eggNOG" id="COG1396">
    <property type="taxonomic scope" value="Bacteria"/>
</dbReference>
<dbReference type="HOGENOM" id="CLU_066192_2_6_9"/>
<dbReference type="PROSITE" id="PS50943">
    <property type="entry name" value="HTH_CROC1"/>
    <property type="match status" value="1"/>
</dbReference>
<evidence type="ECO:0000313" key="5">
    <source>
        <dbReference type="Proteomes" id="UP000001319"/>
    </source>
</evidence>
<protein>
    <submittedName>
        <fullName evidence="4">Putative transcriptional regulator</fullName>
    </submittedName>
</protein>
<keyword evidence="2" id="KW-0812">Transmembrane</keyword>